<dbReference type="Gene3D" id="3.30.2380.10">
    <property type="entry name" value="CGI121/TPRKB"/>
    <property type="match status" value="1"/>
</dbReference>
<reference evidence="1" key="1">
    <citation type="journal article" date="2020" name="mSystems">
        <title>Genome- and Community-Level Interaction Insights into Carbon Utilization and Element Cycling Functions of Hydrothermarchaeota in Hydrothermal Sediment.</title>
        <authorList>
            <person name="Zhou Z."/>
            <person name="Liu Y."/>
            <person name="Xu W."/>
            <person name="Pan J."/>
            <person name="Luo Z.H."/>
            <person name="Li M."/>
        </authorList>
    </citation>
    <scope>NUCLEOTIDE SEQUENCE [LARGE SCALE GENOMIC DNA]</scope>
    <source>
        <strain evidence="1">SpSt-658</strain>
    </source>
</reference>
<evidence type="ECO:0000313" key="1">
    <source>
        <dbReference type="EMBL" id="HGM07407.1"/>
    </source>
</evidence>
<accession>A0A7C4D0R4</accession>
<dbReference type="EMBL" id="DTCA01000103">
    <property type="protein sequence ID" value="HGM07407.1"/>
    <property type="molecule type" value="Genomic_DNA"/>
</dbReference>
<sequence length="141" mass="16579">MSLQGLKAPWQNIVLAFFNTVKAVETKKNVARKPELEFYIRFFAERQIHTVLNKYLSRFSDRHKLLLVYSINECTSKVLRNVLENTKCSFVYETHDSYLNQFYVDYLKTKIGEDRIRIFDSIEYGKIVLGIIGCSNLLIKD</sequence>
<organism evidence="1">
    <name type="scientific">Ignisphaera aggregans</name>
    <dbReference type="NCBI Taxonomy" id="334771"/>
    <lineage>
        <taxon>Archaea</taxon>
        <taxon>Thermoproteota</taxon>
        <taxon>Thermoprotei</taxon>
        <taxon>Desulfurococcales</taxon>
        <taxon>Desulfurococcaceae</taxon>
        <taxon>Ignisphaera</taxon>
    </lineage>
</organism>
<dbReference type="InterPro" id="IPR036504">
    <property type="entry name" value="CGI121/TPRKB_sf"/>
</dbReference>
<name>A0A7C4D0R4_9CREN</name>
<gene>
    <name evidence="1" type="ORF">ENU31_03235</name>
</gene>
<comment type="caution">
    <text evidence="1">The sequence shown here is derived from an EMBL/GenBank/DDBJ whole genome shotgun (WGS) entry which is preliminary data.</text>
</comment>
<protein>
    <submittedName>
        <fullName evidence="1">Uncharacterized protein</fullName>
    </submittedName>
</protein>
<proteinExistence type="predicted"/>
<dbReference type="AlphaFoldDB" id="A0A7C4D0R4"/>